<dbReference type="PANTHER" id="PTHR39420:SF1">
    <property type="entry name" value="HYDROLASE"/>
    <property type="match status" value="1"/>
</dbReference>
<dbReference type="Proteomes" id="UP000824037">
    <property type="component" value="Unassembled WGS sequence"/>
</dbReference>
<dbReference type="PANTHER" id="PTHR39420">
    <property type="match status" value="1"/>
</dbReference>
<dbReference type="NCBIfam" id="TIGR03883">
    <property type="entry name" value="DUF2342_F420"/>
    <property type="match status" value="1"/>
</dbReference>
<dbReference type="SUPFAM" id="SSF55486">
    <property type="entry name" value="Metalloproteases ('zincins'), catalytic domain"/>
    <property type="match status" value="1"/>
</dbReference>
<organism evidence="1 2">
    <name type="scientific">Candidatus Ruania gallistercoris</name>
    <dbReference type="NCBI Taxonomy" id="2838746"/>
    <lineage>
        <taxon>Bacteria</taxon>
        <taxon>Bacillati</taxon>
        <taxon>Actinomycetota</taxon>
        <taxon>Actinomycetes</taxon>
        <taxon>Micrococcales</taxon>
        <taxon>Ruaniaceae</taxon>
        <taxon>Ruania</taxon>
    </lineage>
</organism>
<evidence type="ECO:0000313" key="2">
    <source>
        <dbReference type="Proteomes" id="UP000824037"/>
    </source>
</evidence>
<evidence type="ECO:0000313" key="1">
    <source>
        <dbReference type="EMBL" id="HIZ35908.1"/>
    </source>
</evidence>
<accession>A0A9D2EDQ1</accession>
<dbReference type="EMBL" id="DXBY01000153">
    <property type="protein sequence ID" value="HIZ35908.1"/>
    <property type="molecule type" value="Genomic_DNA"/>
</dbReference>
<dbReference type="InterPro" id="IPR042271">
    <property type="entry name" value="Zinicin_2_N"/>
</dbReference>
<sequence length="359" mass="39012">MATEPGAAPTDDAPRPAVDWDLATRRARQLARPGPTVHPAEARDLVAELRGSARAAPAHVGAVTGLLEPALQAGAGPVYVLDRPRWVEANLTMFRSLIGDVLPTPTSAWGARATAMELAAVLGLLSTRVLGQYDPYSITSAGTGRLVLVAPTILSIQTELGLRRRDFGLWVCLHEQTHALQFAAAPWLADHLRTTMRELLGTLTETGDGADRLEQFVRALPQVLRGDRRDATSSSLLDTVLTEPERDLLAETMATMSLLEGHADVVMDEVGPQVVPTVRTIRRAFERRRSGTSPMDVLVRRLLGLDAKLAQYRNGARFVRSVVDQVGHDGFNAVWSGPEHLPRAAELADPQAWVRRVHG</sequence>
<dbReference type="Pfam" id="PF10103">
    <property type="entry name" value="Zincin_2"/>
    <property type="match status" value="1"/>
</dbReference>
<keyword evidence="1" id="KW-0645">Protease</keyword>
<keyword evidence="1" id="KW-0378">Hydrolase</keyword>
<reference evidence="1" key="2">
    <citation type="submission" date="2021-04" db="EMBL/GenBank/DDBJ databases">
        <authorList>
            <person name="Gilroy R."/>
        </authorList>
    </citation>
    <scope>NUCLEOTIDE SEQUENCE</scope>
    <source>
        <strain evidence="1">ChiGjej4B4-7305</strain>
    </source>
</reference>
<dbReference type="NCBIfam" id="TIGR03624">
    <property type="entry name" value="putative hydrolase"/>
    <property type="match status" value="1"/>
</dbReference>
<dbReference type="InterPro" id="IPR018766">
    <property type="entry name" value="Zinicin_2"/>
</dbReference>
<gene>
    <name evidence="1" type="ORF">H9815_09025</name>
</gene>
<reference evidence="1" key="1">
    <citation type="journal article" date="2021" name="PeerJ">
        <title>Extensive microbial diversity within the chicken gut microbiome revealed by metagenomics and culture.</title>
        <authorList>
            <person name="Gilroy R."/>
            <person name="Ravi A."/>
            <person name="Getino M."/>
            <person name="Pursley I."/>
            <person name="Horton D.L."/>
            <person name="Alikhan N.F."/>
            <person name="Baker D."/>
            <person name="Gharbi K."/>
            <person name="Hall N."/>
            <person name="Watson M."/>
            <person name="Adriaenssens E.M."/>
            <person name="Foster-Nyarko E."/>
            <person name="Jarju S."/>
            <person name="Secka A."/>
            <person name="Antonio M."/>
            <person name="Oren A."/>
            <person name="Chaudhuri R.R."/>
            <person name="La Ragione R."/>
            <person name="Hildebrand F."/>
            <person name="Pallen M.J."/>
        </authorList>
    </citation>
    <scope>NUCLEOTIDE SEQUENCE</scope>
    <source>
        <strain evidence="1">ChiGjej4B4-7305</strain>
    </source>
</reference>
<proteinExistence type="predicted"/>
<dbReference type="InterPro" id="IPR022454">
    <property type="entry name" value="CHP03883_F420-assoc"/>
</dbReference>
<dbReference type="Gene3D" id="1.20.150.30">
    <property type="entry name" value="Zincin-like metallopeptidase, N-terminal domain"/>
    <property type="match status" value="1"/>
</dbReference>
<keyword evidence="1" id="KW-0482">Metalloprotease</keyword>
<name>A0A9D2EDQ1_9MICO</name>
<comment type="caution">
    <text evidence="1">The sequence shown here is derived from an EMBL/GenBank/DDBJ whole genome shotgun (WGS) entry which is preliminary data.</text>
</comment>
<protein>
    <submittedName>
        <fullName evidence="1">Zinc-dependent metalloprotease</fullName>
    </submittedName>
</protein>
<dbReference type="AlphaFoldDB" id="A0A9D2EDQ1"/>
<dbReference type="GO" id="GO:0008237">
    <property type="term" value="F:metallopeptidase activity"/>
    <property type="evidence" value="ECO:0007669"/>
    <property type="project" value="UniProtKB-KW"/>
</dbReference>